<dbReference type="SUPFAM" id="SSF143100">
    <property type="entry name" value="TTHA1013/TTHA0281-like"/>
    <property type="match status" value="1"/>
</dbReference>
<proteinExistence type="predicted"/>
<dbReference type="RefSeq" id="WP_183681610.1">
    <property type="nucleotide sequence ID" value="NZ_JACHHH010000001.1"/>
</dbReference>
<dbReference type="Pfam" id="PF08972">
    <property type="entry name" value="DUF1902"/>
    <property type="match status" value="1"/>
</dbReference>
<organism evidence="2 3">
    <name type="scientific">Oribacterium sinus</name>
    <dbReference type="NCBI Taxonomy" id="237576"/>
    <lineage>
        <taxon>Bacteria</taxon>
        <taxon>Bacillati</taxon>
        <taxon>Bacillota</taxon>
        <taxon>Clostridia</taxon>
        <taxon>Lachnospirales</taxon>
        <taxon>Lachnospiraceae</taxon>
        <taxon>Oribacterium</taxon>
    </lineage>
</organism>
<protein>
    <recommendedName>
        <fullName evidence="1">DUF1902 domain-containing protein</fullName>
    </recommendedName>
</protein>
<accession>A0A7W9SDG7</accession>
<reference evidence="2 3" key="1">
    <citation type="submission" date="2020-08" db="EMBL/GenBank/DDBJ databases">
        <title>Genomic Encyclopedia of Type Strains, Phase IV (KMG-IV): sequencing the most valuable type-strain genomes for metagenomic binning, comparative biology and taxonomic classification.</title>
        <authorList>
            <person name="Goeker M."/>
        </authorList>
    </citation>
    <scope>NUCLEOTIDE SEQUENCE [LARGE SCALE GENOMIC DNA]</scope>
    <source>
        <strain evidence="2 3">DSM 17245</strain>
    </source>
</reference>
<evidence type="ECO:0000313" key="2">
    <source>
        <dbReference type="EMBL" id="MBB6040169.1"/>
    </source>
</evidence>
<dbReference type="Gene3D" id="3.30.2390.10">
    <property type="entry name" value="TTHA1013-like"/>
    <property type="match status" value="1"/>
</dbReference>
<feature type="domain" description="DUF1902" evidence="1">
    <location>
        <begin position="3"/>
        <end position="60"/>
    </location>
</feature>
<dbReference type="InterPro" id="IPR015066">
    <property type="entry name" value="DUF1902"/>
</dbReference>
<dbReference type="InterPro" id="IPR035069">
    <property type="entry name" value="TTHA1013/TTHA0281-like"/>
</dbReference>
<evidence type="ECO:0000259" key="1">
    <source>
        <dbReference type="Pfam" id="PF08972"/>
    </source>
</evidence>
<evidence type="ECO:0000313" key="3">
    <source>
        <dbReference type="Proteomes" id="UP000522163"/>
    </source>
</evidence>
<dbReference type="GeneID" id="85013705"/>
<sequence>MNYTVNLLWDPDASVWVATSDDIKGLVLESGSLDVLIERVRMTVPDLLKLNNQPLEHAKIVFLTERVEEVCA</sequence>
<name>A0A7W9SDG7_9FIRM</name>
<dbReference type="Proteomes" id="UP000522163">
    <property type="component" value="Unassembled WGS sequence"/>
</dbReference>
<comment type="caution">
    <text evidence="2">The sequence shown here is derived from an EMBL/GenBank/DDBJ whole genome shotgun (WGS) entry which is preliminary data.</text>
</comment>
<gene>
    <name evidence="2" type="ORF">HNQ46_000130</name>
</gene>
<dbReference type="EMBL" id="JACHHH010000001">
    <property type="protein sequence ID" value="MBB6040169.1"/>
    <property type="molecule type" value="Genomic_DNA"/>
</dbReference>
<dbReference type="AlphaFoldDB" id="A0A7W9SDG7"/>